<dbReference type="EMBL" id="UINC01073974">
    <property type="protein sequence ID" value="SVC10744.1"/>
    <property type="molecule type" value="Genomic_DNA"/>
</dbReference>
<gene>
    <name evidence="1" type="ORF">METZ01_LOCUS263598</name>
</gene>
<evidence type="ECO:0008006" key="2">
    <source>
        <dbReference type="Google" id="ProtNLM"/>
    </source>
</evidence>
<organism evidence="1">
    <name type="scientific">marine metagenome</name>
    <dbReference type="NCBI Taxonomy" id="408172"/>
    <lineage>
        <taxon>unclassified sequences</taxon>
        <taxon>metagenomes</taxon>
        <taxon>ecological metagenomes</taxon>
    </lineage>
</organism>
<reference evidence="1" key="1">
    <citation type="submission" date="2018-05" db="EMBL/GenBank/DDBJ databases">
        <authorList>
            <person name="Lanie J.A."/>
            <person name="Ng W.-L."/>
            <person name="Kazmierczak K.M."/>
            <person name="Andrzejewski T.M."/>
            <person name="Davidsen T.M."/>
            <person name="Wayne K.J."/>
            <person name="Tettelin H."/>
            <person name="Glass J.I."/>
            <person name="Rusch D."/>
            <person name="Podicherti R."/>
            <person name="Tsui H.-C.T."/>
            <person name="Winkler M.E."/>
        </authorList>
    </citation>
    <scope>NUCLEOTIDE SEQUENCE</scope>
</reference>
<evidence type="ECO:0000313" key="1">
    <source>
        <dbReference type="EMBL" id="SVC10744.1"/>
    </source>
</evidence>
<dbReference type="InterPro" id="IPR010430">
    <property type="entry name" value="DUF1028"/>
</dbReference>
<accession>A0A382JEK0</accession>
<sequence length="235" mass="24429">RAFAADQRRLPVTFSISGTCRESGMSGIAITTSSISVGSRCPWVRAGAGAVATQNITDPTIGCDVLDLMGVGHSASDAVSAAMSARAHAEYRQVAAVDLAGRTGHFSGSRTLGVHAVTEGDGCVGAGNLLSSTAVTAAMVEAFENSDGVHLAERLVFALDAGVRAGGEEGPTHSAALLVAHEQPWPLVDLRVDWADHPVTELITCWQRYEPQMQDYVSRALDPATAPAYGVPGDE</sequence>
<dbReference type="AlphaFoldDB" id="A0A382JEK0"/>
<proteinExistence type="predicted"/>
<feature type="non-terminal residue" evidence="1">
    <location>
        <position position="1"/>
    </location>
</feature>
<dbReference type="Pfam" id="PF06267">
    <property type="entry name" value="DUF1028"/>
    <property type="match status" value="1"/>
</dbReference>
<protein>
    <recommendedName>
        <fullName evidence="2">Fimbrial assembly protein FimA</fullName>
    </recommendedName>
</protein>
<dbReference type="PANTHER" id="PTHR39328">
    <property type="entry name" value="BLL2871 PROTEIN"/>
    <property type="match status" value="1"/>
</dbReference>
<dbReference type="Gene3D" id="3.60.20.10">
    <property type="entry name" value="Glutamine Phosphoribosylpyrophosphate, subunit 1, domain 1"/>
    <property type="match status" value="1"/>
</dbReference>
<dbReference type="SUPFAM" id="SSF56235">
    <property type="entry name" value="N-terminal nucleophile aminohydrolases (Ntn hydrolases)"/>
    <property type="match status" value="1"/>
</dbReference>
<dbReference type="PANTHER" id="PTHR39328:SF1">
    <property type="entry name" value="BLL2871 PROTEIN"/>
    <property type="match status" value="1"/>
</dbReference>
<name>A0A382JEK0_9ZZZZ</name>
<dbReference type="InterPro" id="IPR029055">
    <property type="entry name" value="Ntn_hydrolases_N"/>
</dbReference>